<dbReference type="InterPro" id="IPR027417">
    <property type="entry name" value="P-loop_NTPase"/>
</dbReference>
<dbReference type="Proteomes" id="UP000517252">
    <property type="component" value="Unassembled WGS sequence"/>
</dbReference>
<keyword evidence="1 8" id="KW-0067">ATP-binding</keyword>
<feature type="repeat" description="WD" evidence="2">
    <location>
        <begin position="1733"/>
        <end position="1746"/>
    </location>
</feature>
<evidence type="ECO:0000256" key="1">
    <source>
        <dbReference type="ARBA" id="ARBA00022806"/>
    </source>
</evidence>
<dbReference type="GO" id="GO:0031048">
    <property type="term" value="P:regulatory ncRNA-mediated heterochromatin formation"/>
    <property type="evidence" value="ECO:0007669"/>
    <property type="project" value="TreeGrafter"/>
</dbReference>
<dbReference type="PANTHER" id="PTHR10887">
    <property type="entry name" value="DNA2/NAM7 HELICASE FAMILY"/>
    <property type="match status" value="1"/>
</dbReference>
<feature type="domain" description="Transcription factor spt8 beta-propeller" evidence="6">
    <location>
        <begin position="1729"/>
        <end position="1898"/>
    </location>
</feature>
<feature type="compositionally biased region" description="Acidic residues" evidence="3">
    <location>
        <begin position="1183"/>
        <end position="1211"/>
    </location>
</feature>
<dbReference type="Pfam" id="PF13086">
    <property type="entry name" value="AAA_11"/>
    <property type="match status" value="2"/>
</dbReference>
<feature type="region of interest" description="Disordered" evidence="3">
    <location>
        <begin position="1710"/>
        <end position="1729"/>
    </location>
</feature>
<evidence type="ECO:0000256" key="2">
    <source>
        <dbReference type="PROSITE-ProRule" id="PRU00221"/>
    </source>
</evidence>
<feature type="domain" description="ZNFX1" evidence="7">
    <location>
        <begin position="103"/>
        <end position="221"/>
    </location>
</feature>
<protein>
    <submittedName>
        <fullName evidence="8">Helicase required for RNAi-mediated heterochromatin assembly 1</fullName>
    </submittedName>
</protein>
<evidence type="ECO:0000313" key="8">
    <source>
        <dbReference type="EMBL" id="GFP52867.1"/>
    </source>
</evidence>
<reference evidence="8 9" key="1">
    <citation type="submission" date="2020-07" db="EMBL/GenBank/DDBJ databases">
        <title>Trichoderma asperellum IC-1 whole genome shotgun sequence.</title>
        <authorList>
            <person name="Kanamasa S."/>
            <person name="Takahashi H."/>
        </authorList>
    </citation>
    <scope>NUCLEOTIDE SEQUENCE [LARGE SCALE GENOMIC DNA]</scope>
    <source>
        <strain evidence="8 9">IC-1</strain>
    </source>
</reference>
<keyword evidence="1 8" id="KW-0347">Helicase</keyword>
<dbReference type="PROSITE" id="PS50294">
    <property type="entry name" value="WD_REPEATS_REGION"/>
    <property type="match status" value="1"/>
</dbReference>
<proteinExistence type="predicted"/>
<dbReference type="GO" id="GO:0031380">
    <property type="term" value="C:nuclear RNA-directed RNA polymerase complex"/>
    <property type="evidence" value="ECO:0007669"/>
    <property type="project" value="TreeGrafter"/>
</dbReference>
<feature type="compositionally biased region" description="Low complexity" evidence="3">
    <location>
        <begin position="1682"/>
        <end position="1696"/>
    </location>
</feature>
<dbReference type="Gene3D" id="3.40.50.300">
    <property type="entry name" value="P-loop containing nucleotide triphosphate hydrolases"/>
    <property type="match status" value="3"/>
</dbReference>
<evidence type="ECO:0000259" key="4">
    <source>
        <dbReference type="Pfam" id="PF13086"/>
    </source>
</evidence>
<dbReference type="Pfam" id="PF23798">
    <property type="entry name" value="Beta-prop_SPT8"/>
    <property type="match status" value="2"/>
</dbReference>
<dbReference type="InterPro" id="IPR047187">
    <property type="entry name" value="SF1_C_Upf1"/>
</dbReference>
<keyword evidence="2" id="KW-0853">WD repeat</keyword>
<evidence type="ECO:0000259" key="7">
    <source>
        <dbReference type="Pfam" id="PF25396"/>
    </source>
</evidence>
<feature type="region of interest" description="Disordered" evidence="3">
    <location>
        <begin position="1553"/>
        <end position="1592"/>
    </location>
</feature>
<dbReference type="Pfam" id="PF25396">
    <property type="entry name" value="ZNFX1"/>
    <property type="match status" value="1"/>
</dbReference>
<dbReference type="PROSITE" id="PS50082">
    <property type="entry name" value="WD_REPEATS_2"/>
    <property type="match status" value="2"/>
</dbReference>
<dbReference type="SUPFAM" id="SSF50978">
    <property type="entry name" value="WD40 repeat-like"/>
    <property type="match status" value="1"/>
</dbReference>
<feature type="region of interest" description="Disordered" evidence="3">
    <location>
        <begin position="996"/>
        <end position="1032"/>
    </location>
</feature>
<dbReference type="CDD" id="cd18808">
    <property type="entry name" value="SF1_C_Upf1"/>
    <property type="match status" value="1"/>
</dbReference>
<feature type="repeat" description="WD" evidence="2">
    <location>
        <begin position="1430"/>
        <end position="1471"/>
    </location>
</feature>
<dbReference type="OrthoDB" id="10260946at2759"/>
<gene>
    <name evidence="8" type="ORF">TASIC1_0002005100</name>
</gene>
<evidence type="ECO:0000256" key="3">
    <source>
        <dbReference type="SAM" id="MobiDB-lite"/>
    </source>
</evidence>
<dbReference type="InterPro" id="IPR041679">
    <property type="entry name" value="DNA2/NAM7-like_C"/>
</dbReference>
<dbReference type="InterPro" id="IPR041677">
    <property type="entry name" value="DNA2/NAM7_AAA_11"/>
</dbReference>
<name>A0A6V8QK69_TRIAP</name>
<feature type="region of interest" description="Disordered" evidence="3">
    <location>
        <begin position="1607"/>
        <end position="1696"/>
    </location>
</feature>
<keyword evidence="1 8" id="KW-0378">Hydrolase</keyword>
<feature type="compositionally biased region" description="Basic and acidic residues" evidence="3">
    <location>
        <begin position="998"/>
        <end position="1008"/>
    </location>
</feature>
<dbReference type="EMBL" id="BLZH01000002">
    <property type="protein sequence ID" value="GFP52867.1"/>
    <property type="molecule type" value="Genomic_DNA"/>
</dbReference>
<dbReference type="Pfam" id="PF13087">
    <property type="entry name" value="AAA_12"/>
    <property type="match status" value="1"/>
</dbReference>
<dbReference type="GO" id="GO:0004386">
    <property type="term" value="F:helicase activity"/>
    <property type="evidence" value="ECO:0007669"/>
    <property type="project" value="UniProtKB-KW"/>
</dbReference>
<feature type="region of interest" description="Disordered" evidence="3">
    <location>
        <begin position="1507"/>
        <end position="1531"/>
    </location>
</feature>
<accession>A0A6V8QK69</accession>
<feature type="compositionally biased region" description="Basic and acidic residues" evidence="3">
    <location>
        <begin position="1257"/>
        <end position="1274"/>
    </location>
</feature>
<dbReference type="Gene3D" id="2.130.10.10">
    <property type="entry name" value="YVTN repeat-like/Quinoprotein amine dehydrogenase"/>
    <property type="match status" value="2"/>
</dbReference>
<feature type="domain" description="Transcription factor spt8 beta-propeller" evidence="6">
    <location>
        <begin position="1301"/>
        <end position="1488"/>
    </location>
</feature>
<feature type="domain" description="DNA2/NAM7 helicase helicase" evidence="4">
    <location>
        <begin position="571"/>
        <end position="670"/>
    </location>
</feature>
<organism evidence="8 9">
    <name type="scientific">Trichoderma asperellum</name>
    <name type="common">Filamentous fungus</name>
    <dbReference type="NCBI Taxonomy" id="101201"/>
    <lineage>
        <taxon>Eukaryota</taxon>
        <taxon>Fungi</taxon>
        <taxon>Dikarya</taxon>
        <taxon>Ascomycota</taxon>
        <taxon>Pezizomycotina</taxon>
        <taxon>Sordariomycetes</taxon>
        <taxon>Hypocreomycetidae</taxon>
        <taxon>Hypocreales</taxon>
        <taxon>Hypocreaceae</taxon>
        <taxon>Trichoderma</taxon>
    </lineage>
</organism>
<feature type="domain" description="DNA2/NAM7 helicase-like C-terminal" evidence="5">
    <location>
        <begin position="683"/>
        <end position="878"/>
    </location>
</feature>
<dbReference type="InterPro" id="IPR057544">
    <property type="entry name" value="Beta-prop_SPT8"/>
</dbReference>
<dbReference type="InterPro" id="IPR015943">
    <property type="entry name" value="WD40/YVTN_repeat-like_dom_sf"/>
</dbReference>
<evidence type="ECO:0000313" key="9">
    <source>
        <dbReference type="Proteomes" id="UP000517252"/>
    </source>
</evidence>
<dbReference type="SUPFAM" id="SSF52540">
    <property type="entry name" value="P-loop containing nucleoside triphosphate hydrolases"/>
    <property type="match status" value="1"/>
</dbReference>
<feature type="domain" description="DNA2/NAM7 helicase helicase" evidence="4">
    <location>
        <begin position="276"/>
        <end position="364"/>
    </location>
</feature>
<comment type="caution">
    <text evidence="8">The sequence shown here is derived from an EMBL/GenBank/DDBJ whole genome shotgun (WGS) entry which is preliminary data.</text>
</comment>
<dbReference type="InterPro" id="IPR045055">
    <property type="entry name" value="DNA2/NAM7-like"/>
</dbReference>
<keyword evidence="1 8" id="KW-0547">Nucleotide-binding</keyword>
<evidence type="ECO:0000259" key="6">
    <source>
        <dbReference type="Pfam" id="PF23798"/>
    </source>
</evidence>
<dbReference type="PANTHER" id="PTHR10887:SF341">
    <property type="entry name" value="NFX1-TYPE ZINC FINGER-CONTAINING PROTEIN 1"/>
    <property type="match status" value="1"/>
</dbReference>
<feature type="region of interest" description="Disordered" evidence="3">
    <location>
        <begin position="1145"/>
        <end position="1228"/>
    </location>
</feature>
<dbReference type="InterPro" id="IPR057373">
    <property type="entry name" value="ZNFX1"/>
</dbReference>
<feature type="region of interest" description="Disordered" evidence="3">
    <location>
        <begin position="1242"/>
        <end position="1277"/>
    </location>
</feature>
<dbReference type="InterPro" id="IPR001680">
    <property type="entry name" value="WD40_rpt"/>
</dbReference>
<feature type="compositionally biased region" description="Low complexity" evidence="3">
    <location>
        <begin position="1638"/>
        <end position="1655"/>
    </location>
</feature>
<evidence type="ECO:0000259" key="5">
    <source>
        <dbReference type="Pfam" id="PF13087"/>
    </source>
</evidence>
<dbReference type="SMART" id="SM00320">
    <property type="entry name" value="WD40"/>
    <property type="match status" value="6"/>
</dbReference>
<dbReference type="InterPro" id="IPR036322">
    <property type="entry name" value="WD40_repeat_dom_sf"/>
</dbReference>
<sequence>MDRSKSVSSLSPEEMISFHVTNAQLVEQESLPKAEEWRSLPEMPLAQELMTSNPSCPPHNPVHRLPESKSSYLSTHYELSRYEAVDPLRGAIHEFRLDPTAKDSQYGFIYTEIRPRGYLLSRQGACCRISFSTQRAPEPIDWRESDRLTPGQLVALSPSSDNFQNICIVATVATRSFKGKAIPSAEAGDDPFTQPQVELFWADPNEAVLDPFVEYMMLEAKVGYFENVRYTMLGLQHTALSNTSLDKYIVGCPKTIQPARQIAGQAQAKPAAADKLDFSQEAACKAMVTGEFSIVQGPPGTGKTFTSTVAIDSFVRTLKACVRRPAPIIIAAQTNHALDQLLEECVRLDLGKVVRLGGQSRSEIIGPLTIYNVRAYSKFRRPDSEGQAAWKQISAAIEELFDMYSRNVVRARDLHDFSLITDEQYQSLLDIAAQQEGEFKETPDNPIFSWLDIGSHTSQKDMEVRTRLDLNQLNLPLLEKYNDMGDWDEDDAFEPRKGRAPDDAKFKLRGLFLPFNPQHSMCQVPQATLSSIHGPWRGRAKEVLDAYPNLSDVPKDDRQRLYFYLKTLFREQVISKIRELLPQYKELCDSLQITRWDTTRHIINREGFHIIGCTTTGLSKYRGLIASLMPQVMLVEEAAEAKESTITAAIFPSLERLILVGDHQQLPPHVDIHGLNEEPFNLHVSMFERLVKLGAPHHTLQMQRRMIPRLCEIVQTFYPTLKNHPDVSHPNKRASVPGMGGKNLWWFQHKWAESRDNQHSYFNSQEANMIVNFCHYLINSGLPAPDITILTYYNAQLDLIQKLISQHTALKHCKDHLGLYTVDGFQGKENEVIIISLVRSLDTSKGQTKANAGFVQDENRAVVATSRAKHGMFIFGNVRNLLASTDRSRHTWQKVFNAFGSQTGNYLPLTHSKTGQQATIAYIQDWARILGNGVTTATCSSKCPRGHPCKKEYHAENQTHDCQQRCSGRAFCGHPCIKMCGEVCQCLHKCYGAGSRLEGSRKAPEGPKKAPSGLQKAPPGSTRPPRLPKPASVKRLQKGVFPAEPRAVKSPADYTSDELLHYGYRRLVMGERVGEAASPGAAVPQTLAQKWAPGVCRKREEEILGKGKEEEEELLIDFVSKIVVALPQAAQLKWLWGKAAESARKAKPKATSVAVTPESPTSRRRMDEEEQSRASSPTSDRDNEPDEVMEDADDGDREEEGDFDGDNTNEEEGSRREETENGGDETTTVVVMADDSQIATNSYSLSNSHADVDADTDDRVPPREHSPPEKKADSPELDELPTLYRTWRPKIRPEVYTARLYDIVPTMAAPMSTSINAMAITPDLRYWITGGADGYIRKYDGQGTINGKLALTVAQRHPFVDSVTKAGILMSYWPNEEPAAPGRSDQEHVLSSVYSLAVHSEALWLLSGLESGAINLQSVRHDEGKRISCLQKHTNAVSVLTLAPDERSVLSGAWDKNIFDWDLDTGSVKRSFDGNGGQISSIELRPASGAPIPADADEPLPSSTMATNNGAPMGRTSFIGADDNRGSNGQDKSITVAARGEDEIVVAASPAHESLFGGSDDAGSLFGETAGEQPFGHDDDEFGASMSMGAENDASMNHSVDATMASLNSTETGGEAKPSEPVQSPSGADAMDVDTPHPDTTTAAVAPAPALGPGDTQVSAMSGISEPTELATDTDTIKAEESSQAPQEQEQPLESQSMADIADQLKRSRSPMMLNSQPPPTQHEASQVSRTTFLSSAMDGTIRIWDRRVPNPVARINNRVGVPPWCMSACWSPDGNKIYAGRRNGTVEEFDIAKAKRGWEPERVLRFPAGSGAVSAVKPMVNGRHLVCASHDILRLYDLRETRAFKHSTVPFLIIPGPPRAGVISSLYIDPSSRFMLSAAGTRGWDGTNTEVLIGYEIHVESGA</sequence>